<protein>
    <submittedName>
        <fullName evidence="5">Patatin 2</fullName>
    </submittedName>
</protein>
<dbReference type="PANTHER" id="PTHR32176:SF92">
    <property type="entry name" value="XYLOSE ISOMERASE"/>
    <property type="match status" value="1"/>
</dbReference>
<dbReference type="Proteomes" id="UP000594638">
    <property type="component" value="Unassembled WGS sequence"/>
</dbReference>
<name>A0A8S0QDY3_OLEEU</name>
<dbReference type="SUPFAM" id="SSF52151">
    <property type="entry name" value="FabD/lysophospholipase-like"/>
    <property type="match status" value="1"/>
</dbReference>
<proteinExistence type="inferred from homology"/>
<keyword evidence="2" id="KW-0443">Lipid metabolism</keyword>
<feature type="domain" description="PNPLA" evidence="4">
    <location>
        <begin position="23"/>
        <end position="101"/>
    </location>
</feature>
<dbReference type="GO" id="GO:0004620">
    <property type="term" value="F:phospholipase activity"/>
    <property type="evidence" value="ECO:0007669"/>
    <property type="project" value="TreeGrafter"/>
</dbReference>
<organism evidence="5 6">
    <name type="scientific">Olea europaea subsp. europaea</name>
    <dbReference type="NCBI Taxonomy" id="158383"/>
    <lineage>
        <taxon>Eukaryota</taxon>
        <taxon>Viridiplantae</taxon>
        <taxon>Streptophyta</taxon>
        <taxon>Embryophyta</taxon>
        <taxon>Tracheophyta</taxon>
        <taxon>Spermatophyta</taxon>
        <taxon>Magnoliopsida</taxon>
        <taxon>eudicotyledons</taxon>
        <taxon>Gunneridae</taxon>
        <taxon>Pentapetalae</taxon>
        <taxon>asterids</taxon>
        <taxon>lamiids</taxon>
        <taxon>Lamiales</taxon>
        <taxon>Oleaceae</taxon>
        <taxon>Oleeae</taxon>
        <taxon>Olea</taxon>
    </lineage>
</organism>
<sequence>MLDNKIINTSRDASGKVDMKFLMVALMGEMRRLLRSEIEQELDGEEARLADYFDVIAGMSNGGLVSAMLTAPDENNHPLYAAKDIKPFYLENCPKIVPQMK</sequence>
<comment type="caution">
    <text evidence="5">The sequence shown here is derived from an EMBL/GenBank/DDBJ whole genome shotgun (WGS) entry which is preliminary data.</text>
</comment>
<comment type="caution">
    <text evidence="3">Lacks conserved residue(s) required for the propagation of feature annotation.</text>
</comment>
<evidence type="ECO:0000313" key="6">
    <source>
        <dbReference type="Proteomes" id="UP000594638"/>
    </source>
</evidence>
<feature type="short sequence motif" description="GXSXG" evidence="3">
    <location>
        <begin position="58"/>
        <end position="62"/>
    </location>
</feature>
<comment type="similarity">
    <text evidence="1">Belongs to the patatin family.</text>
</comment>
<dbReference type="GO" id="GO:0047372">
    <property type="term" value="F:monoacylglycerol lipase activity"/>
    <property type="evidence" value="ECO:0007669"/>
    <property type="project" value="TreeGrafter"/>
</dbReference>
<dbReference type="AlphaFoldDB" id="A0A8S0QDY3"/>
<dbReference type="EMBL" id="CACTIH010001816">
    <property type="protein sequence ID" value="CAA2963987.1"/>
    <property type="molecule type" value="Genomic_DNA"/>
</dbReference>
<reference evidence="5 6" key="1">
    <citation type="submission" date="2019-12" db="EMBL/GenBank/DDBJ databases">
        <authorList>
            <person name="Alioto T."/>
            <person name="Alioto T."/>
            <person name="Gomez Garrido J."/>
        </authorList>
    </citation>
    <scope>NUCLEOTIDE SEQUENCE [LARGE SCALE GENOMIC DNA]</scope>
</reference>
<dbReference type="OrthoDB" id="912684at2759"/>
<evidence type="ECO:0000256" key="2">
    <source>
        <dbReference type="ARBA" id="ARBA00023098"/>
    </source>
</evidence>
<gene>
    <name evidence="5" type="ORF">OLEA9_A103378</name>
</gene>
<keyword evidence="6" id="KW-1185">Reference proteome</keyword>
<evidence type="ECO:0000256" key="3">
    <source>
        <dbReference type="PROSITE-ProRule" id="PRU01161"/>
    </source>
</evidence>
<dbReference type="Gramene" id="OE9A103378T1">
    <property type="protein sequence ID" value="OE9A103378C1"/>
    <property type="gene ID" value="OE9A103378"/>
</dbReference>
<dbReference type="InterPro" id="IPR002641">
    <property type="entry name" value="PNPLA_dom"/>
</dbReference>
<dbReference type="PROSITE" id="PS51635">
    <property type="entry name" value="PNPLA"/>
    <property type="match status" value="1"/>
</dbReference>
<accession>A0A8S0QDY3</accession>
<dbReference type="GO" id="GO:0006629">
    <property type="term" value="P:lipid metabolic process"/>
    <property type="evidence" value="ECO:0007669"/>
    <property type="project" value="UniProtKB-KW"/>
</dbReference>
<evidence type="ECO:0000259" key="4">
    <source>
        <dbReference type="PROSITE" id="PS51635"/>
    </source>
</evidence>
<evidence type="ECO:0000313" key="5">
    <source>
        <dbReference type="EMBL" id="CAA2963987.1"/>
    </source>
</evidence>
<evidence type="ECO:0000256" key="1">
    <source>
        <dbReference type="ARBA" id="ARBA00010240"/>
    </source>
</evidence>
<dbReference type="InterPro" id="IPR016035">
    <property type="entry name" value="Acyl_Trfase/lysoPLipase"/>
</dbReference>
<dbReference type="Gene3D" id="3.40.1090.10">
    <property type="entry name" value="Cytosolic phospholipase A2 catalytic domain"/>
    <property type="match status" value="1"/>
</dbReference>
<dbReference type="PANTHER" id="PTHR32176">
    <property type="entry name" value="XYLOSE ISOMERASE"/>
    <property type="match status" value="1"/>
</dbReference>